<comment type="catalytic activity">
    <reaction evidence="15 18">
        <text>alpha-D-glucosamine 1-phosphate + acetyl-CoA = N-acetyl-alpha-D-glucosamine 1-phosphate + CoA + H(+)</text>
        <dbReference type="Rhea" id="RHEA:13725"/>
        <dbReference type="ChEBI" id="CHEBI:15378"/>
        <dbReference type="ChEBI" id="CHEBI:57287"/>
        <dbReference type="ChEBI" id="CHEBI:57288"/>
        <dbReference type="ChEBI" id="CHEBI:57776"/>
        <dbReference type="ChEBI" id="CHEBI:58516"/>
        <dbReference type="EC" id="2.3.1.157"/>
    </reaction>
</comment>
<evidence type="ECO:0000256" key="7">
    <source>
        <dbReference type="ARBA" id="ARBA00022723"/>
    </source>
</evidence>
<feature type="binding site" evidence="18">
    <location>
        <position position="348"/>
    </location>
    <ligand>
        <name>UDP-N-acetyl-alpha-D-glucosamine</name>
        <dbReference type="ChEBI" id="CHEBI:57705"/>
    </ligand>
</feature>
<feature type="binding site" evidence="18">
    <location>
        <begin position="8"/>
        <end position="11"/>
    </location>
    <ligand>
        <name>UDP-N-acetyl-alpha-D-glucosamine</name>
        <dbReference type="ChEBI" id="CHEBI:57705"/>
    </ligand>
</feature>
<dbReference type="SUPFAM" id="SSF51161">
    <property type="entry name" value="Trimeric LpxA-like enzymes"/>
    <property type="match status" value="1"/>
</dbReference>
<dbReference type="Gene3D" id="2.160.10.10">
    <property type="entry name" value="Hexapeptide repeat proteins"/>
    <property type="match status" value="1"/>
</dbReference>
<evidence type="ECO:0000256" key="9">
    <source>
        <dbReference type="ARBA" id="ARBA00022842"/>
    </source>
</evidence>
<dbReference type="GO" id="GO:0003977">
    <property type="term" value="F:UDP-N-acetylglucosamine diphosphorylase activity"/>
    <property type="evidence" value="ECO:0007669"/>
    <property type="project" value="UniProtKB-UniRule"/>
</dbReference>
<keyword evidence="14 18" id="KW-0961">Cell wall biogenesis/degradation</keyword>
<dbReference type="SUPFAM" id="SSF53448">
    <property type="entry name" value="Nucleotide-diphospho-sugar transferases"/>
    <property type="match status" value="1"/>
</dbReference>
<feature type="binding site" evidence="18">
    <location>
        <position position="166"/>
    </location>
    <ligand>
        <name>UDP-N-acetyl-alpha-D-glucosamine</name>
        <dbReference type="ChEBI" id="CHEBI:57705"/>
    </ligand>
</feature>
<comment type="pathway">
    <text evidence="18">Bacterial outer membrane biogenesis; LPS lipid A biosynthesis.</text>
</comment>
<keyword evidence="13 18" id="KW-0012">Acyltransferase</keyword>
<keyword evidence="22" id="KW-1185">Reference proteome</keyword>
<sequence>MAFSVVVLAAGKGTRMKSSLPKVLHPIGGIPMVQRIINTVEALSASAVHLVYGHGGDQLQAAVSGNNLNWCLQAEQLGTGHAVQQAVPHIKDDEDVLVLVGDAPLIQKATLERLAAVKAECDLALLTVQLDDPTGMGRIVRENNNITAIVEHKDATDLQREIKEINTGMMMMAGADLKRWLGNLSNDNAQGEFYLTDVIAMAAAEGKSIQSAQPDAVEEVEGVNNRAQLAALERALQARQAHELMMNGVTLADPARVDIRGEVTTGNDIVVDVNVIFEGKVTLGSNVKIGPNCILKDCTIADNAVIEANSIIEEAEVGEACTVGPFGRLRPGAVMKAKAKVGNFVEMKKAVLGEGAKANHLTYLGDAEIGAGANIGAGTITCNYDGVNKSKTVIGENAFIGSNSALVAPVTIGNGATVGAGSIITAKVEDNALAIARSKQRVIANWPRPTKK</sequence>
<dbReference type="Gene3D" id="3.90.550.10">
    <property type="entry name" value="Spore Coat Polysaccharide Biosynthesis Protein SpsA, Chain A"/>
    <property type="match status" value="1"/>
</dbReference>
<dbReference type="GO" id="GO:0006048">
    <property type="term" value="P:UDP-N-acetylglucosamine biosynthetic process"/>
    <property type="evidence" value="ECO:0007669"/>
    <property type="project" value="UniProtKB-UniPathway"/>
</dbReference>
<evidence type="ECO:0000256" key="4">
    <source>
        <dbReference type="ARBA" id="ARBA00022490"/>
    </source>
</evidence>
<dbReference type="InterPro" id="IPR011004">
    <property type="entry name" value="Trimer_LpxA-like_sf"/>
</dbReference>
<feature type="binding site" evidence="18">
    <location>
        <position position="73"/>
    </location>
    <ligand>
        <name>UDP-N-acetyl-alpha-D-glucosamine</name>
        <dbReference type="ChEBI" id="CHEBI:57705"/>
    </ligand>
</feature>
<evidence type="ECO:0000256" key="3">
    <source>
        <dbReference type="ARBA" id="ARBA00007947"/>
    </source>
</evidence>
<feature type="binding site" evidence="18">
    <location>
        <position position="330"/>
    </location>
    <ligand>
        <name>UDP-N-acetyl-alpha-D-glucosamine</name>
        <dbReference type="ChEBI" id="CHEBI:57705"/>
    </ligand>
</feature>
<comment type="subunit">
    <text evidence="18">Homotrimer.</text>
</comment>
<dbReference type="AlphaFoldDB" id="A0A1E7ZGA4"/>
<feature type="binding site" evidence="18">
    <location>
        <position position="224"/>
    </location>
    <ligand>
        <name>UDP-N-acetyl-alpha-D-glucosamine</name>
        <dbReference type="ChEBI" id="CHEBI:57705"/>
    </ligand>
</feature>
<feature type="domain" description="MobA-like NTP transferase" evidence="19">
    <location>
        <begin position="5"/>
        <end position="127"/>
    </location>
</feature>
<comment type="catalytic activity">
    <reaction evidence="16 18">
        <text>N-acetyl-alpha-D-glucosamine 1-phosphate + UTP + H(+) = UDP-N-acetyl-alpha-D-glucosamine + diphosphate</text>
        <dbReference type="Rhea" id="RHEA:13509"/>
        <dbReference type="ChEBI" id="CHEBI:15378"/>
        <dbReference type="ChEBI" id="CHEBI:33019"/>
        <dbReference type="ChEBI" id="CHEBI:46398"/>
        <dbReference type="ChEBI" id="CHEBI:57705"/>
        <dbReference type="ChEBI" id="CHEBI:57776"/>
        <dbReference type="EC" id="2.7.7.23"/>
    </reaction>
</comment>
<dbReference type="GO" id="GO:0008360">
    <property type="term" value="P:regulation of cell shape"/>
    <property type="evidence" value="ECO:0007669"/>
    <property type="project" value="UniProtKB-KW"/>
</dbReference>
<dbReference type="NCBIfam" id="NF010933">
    <property type="entry name" value="PRK14353.1"/>
    <property type="match status" value="1"/>
</dbReference>
<feature type="binding site" evidence="18">
    <location>
        <position position="102"/>
    </location>
    <ligand>
        <name>Mg(2+)</name>
        <dbReference type="ChEBI" id="CHEBI:18420"/>
    </ligand>
</feature>
<protein>
    <recommendedName>
        <fullName evidence="18">Bifunctional protein GlmU</fullName>
    </recommendedName>
    <domain>
        <recommendedName>
            <fullName evidence="18">UDP-N-acetylglucosamine pyrophosphorylase</fullName>
            <ecNumber evidence="18">2.7.7.23</ecNumber>
        </recommendedName>
        <alternativeName>
            <fullName evidence="18">N-acetylglucosamine-1-phosphate uridyltransferase</fullName>
        </alternativeName>
    </domain>
    <domain>
        <recommendedName>
            <fullName evidence="18">Glucosamine-1-phosphate N-acetyltransferase</fullName>
            <ecNumber evidence="18">2.3.1.157</ecNumber>
        </recommendedName>
    </domain>
</protein>
<keyword evidence="9 18" id="KW-0460">Magnesium</keyword>
<feature type="binding site" evidence="18">
    <location>
        <position position="22"/>
    </location>
    <ligand>
        <name>UDP-N-acetyl-alpha-D-glucosamine</name>
        <dbReference type="ChEBI" id="CHEBI:57705"/>
    </ligand>
</feature>
<dbReference type="HAMAP" id="MF_01631">
    <property type="entry name" value="GlmU"/>
    <property type="match status" value="1"/>
</dbReference>
<keyword evidence="8 18" id="KW-0677">Repeat</keyword>
<comment type="cofactor">
    <cofactor evidence="18">
        <name>Mg(2+)</name>
        <dbReference type="ChEBI" id="CHEBI:18420"/>
    </cofactor>
    <text evidence="18">Binds 1 Mg(2+) ion per subunit.</text>
</comment>
<dbReference type="CDD" id="cd03353">
    <property type="entry name" value="LbH_GlmU_C"/>
    <property type="match status" value="1"/>
</dbReference>
<dbReference type="InterPro" id="IPR056729">
    <property type="entry name" value="GMPPB_C"/>
</dbReference>
<dbReference type="GO" id="GO:0019134">
    <property type="term" value="F:glucosamine-1-phosphate N-acetyltransferase activity"/>
    <property type="evidence" value="ECO:0007669"/>
    <property type="project" value="UniProtKB-UniRule"/>
</dbReference>
<dbReference type="Pfam" id="PF12804">
    <property type="entry name" value="NTP_transf_3"/>
    <property type="match status" value="1"/>
</dbReference>
<keyword evidence="10 18" id="KW-0133">Cell shape</keyword>
<evidence type="ECO:0000313" key="21">
    <source>
        <dbReference type="EMBL" id="OFC72541.1"/>
    </source>
</evidence>
<dbReference type="GO" id="GO:0016020">
    <property type="term" value="C:membrane"/>
    <property type="evidence" value="ECO:0007669"/>
    <property type="project" value="GOC"/>
</dbReference>
<dbReference type="PROSITE" id="PS00101">
    <property type="entry name" value="HEXAPEP_TRANSFERASES"/>
    <property type="match status" value="1"/>
</dbReference>
<dbReference type="RefSeq" id="WP_070123455.1">
    <property type="nucleotide sequence ID" value="NZ_MDHN01000004.1"/>
</dbReference>
<feature type="binding site" evidence="18">
    <location>
        <begin position="383"/>
        <end position="384"/>
    </location>
    <ligand>
        <name>acetyl-CoA</name>
        <dbReference type="ChEBI" id="CHEBI:57288"/>
    </ligand>
</feature>
<dbReference type="Proteomes" id="UP000175691">
    <property type="component" value="Unassembled WGS sequence"/>
</dbReference>
<feature type="region of interest" description="N-acetyltransferase" evidence="18">
    <location>
        <begin position="248"/>
        <end position="452"/>
    </location>
</feature>
<dbReference type="CDD" id="cd02540">
    <property type="entry name" value="GT2_GlmU_N_bac"/>
    <property type="match status" value="1"/>
</dbReference>
<evidence type="ECO:0000256" key="11">
    <source>
        <dbReference type="ARBA" id="ARBA00022984"/>
    </source>
</evidence>
<evidence type="ECO:0000256" key="14">
    <source>
        <dbReference type="ARBA" id="ARBA00023316"/>
    </source>
</evidence>
<dbReference type="InterPro" id="IPR025877">
    <property type="entry name" value="MobA-like_NTP_Trfase"/>
</dbReference>
<comment type="function">
    <text evidence="17 18">Catalyzes the last two sequential reactions in the de novo biosynthetic pathway for UDP-N-acetylglucosamine (UDP-GlcNAc). The C-terminal domain catalyzes the transfer of acetyl group from acetyl coenzyme A to glucosamine-1-phosphate (GlcN-1-P) to produce N-acetylglucosamine-1-phosphate (GlcNAc-1-P), which is converted into UDP-GlcNAc by the transfer of uridine 5-monophosphate (from uridine 5-triphosphate), a reaction catalyzed by the N-terminal domain.</text>
</comment>
<feature type="region of interest" description="Pyrophosphorylase" evidence="18">
    <location>
        <begin position="1"/>
        <end position="226"/>
    </location>
</feature>
<feature type="binding site" evidence="18">
    <location>
        <position position="377"/>
    </location>
    <ligand>
        <name>acetyl-CoA</name>
        <dbReference type="ChEBI" id="CHEBI:57288"/>
    </ligand>
</feature>
<dbReference type="GO" id="GO:0000902">
    <property type="term" value="P:cell morphogenesis"/>
    <property type="evidence" value="ECO:0007669"/>
    <property type="project" value="UniProtKB-UniRule"/>
</dbReference>
<keyword evidence="7 18" id="KW-0479">Metal-binding</keyword>
<feature type="region of interest" description="Linker" evidence="18">
    <location>
        <begin position="227"/>
        <end position="247"/>
    </location>
</feature>
<dbReference type="STRING" id="1656094.BFC18_03035"/>
<evidence type="ECO:0000256" key="15">
    <source>
        <dbReference type="ARBA" id="ARBA00048247"/>
    </source>
</evidence>
<dbReference type="GO" id="GO:0009245">
    <property type="term" value="P:lipid A biosynthetic process"/>
    <property type="evidence" value="ECO:0007669"/>
    <property type="project" value="UniProtKB-UniRule"/>
</dbReference>
<dbReference type="Pfam" id="PF25087">
    <property type="entry name" value="GMPPB_C"/>
    <property type="match status" value="1"/>
</dbReference>
<dbReference type="GO" id="GO:0071555">
    <property type="term" value="P:cell wall organization"/>
    <property type="evidence" value="ECO:0007669"/>
    <property type="project" value="UniProtKB-KW"/>
</dbReference>
<comment type="similarity">
    <text evidence="2 18">In the C-terminal section; belongs to the transferase hexapeptide repeat family.</text>
</comment>
<evidence type="ECO:0000256" key="6">
    <source>
        <dbReference type="ARBA" id="ARBA00022695"/>
    </source>
</evidence>
<feature type="binding site" evidence="18">
    <location>
        <position position="224"/>
    </location>
    <ligand>
        <name>Mg(2+)</name>
        <dbReference type="ChEBI" id="CHEBI:18420"/>
    </ligand>
</feature>
<comment type="pathway">
    <text evidence="18">Nucleotide-sugar biosynthesis; UDP-N-acetyl-alpha-D-glucosamine biosynthesis; UDP-N-acetyl-alpha-D-glucosamine from N-acetyl-alpha-D-glucosamine 1-phosphate: step 1/1.</text>
</comment>
<comment type="similarity">
    <text evidence="3 18">In the N-terminal section; belongs to the N-acetylglucosamine-1-phosphate uridyltransferase family.</text>
</comment>
<feature type="binding site" evidence="18">
    <location>
        <position position="151"/>
    </location>
    <ligand>
        <name>UDP-N-acetyl-alpha-D-glucosamine</name>
        <dbReference type="ChEBI" id="CHEBI:57705"/>
    </ligand>
</feature>
<dbReference type="EMBL" id="MDHN01000004">
    <property type="protein sequence ID" value="OFC72541.1"/>
    <property type="molecule type" value="Genomic_DNA"/>
</dbReference>
<dbReference type="InterPro" id="IPR005882">
    <property type="entry name" value="Bifunctional_GlmU"/>
</dbReference>
<keyword evidence="6 18" id="KW-0548">Nucleotidyltransferase</keyword>
<keyword evidence="11 18" id="KW-0573">Peptidoglycan synthesis</keyword>
<feature type="active site" description="Proton acceptor" evidence="18">
    <location>
        <position position="360"/>
    </location>
</feature>
<dbReference type="NCBIfam" id="TIGR01173">
    <property type="entry name" value="glmU"/>
    <property type="match status" value="1"/>
</dbReference>
<dbReference type="GO" id="GO:0005737">
    <property type="term" value="C:cytoplasm"/>
    <property type="evidence" value="ECO:0007669"/>
    <property type="project" value="UniProtKB-SubCell"/>
</dbReference>
<feature type="binding site" evidence="18">
    <location>
        <position position="374"/>
    </location>
    <ligand>
        <name>UDP-N-acetyl-alpha-D-glucosamine</name>
        <dbReference type="ChEBI" id="CHEBI:57705"/>
    </ligand>
</feature>
<evidence type="ECO:0000313" key="22">
    <source>
        <dbReference type="Proteomes" id="UP000175691"/>
    </source>
</evidence>
<reference evidence="21 22" key="1">
    <citation type="submission" date="2016-08" db="EMBL/GenBank/DDBJ databases">
        <authorList>
            <person name="Seilhamer J.J."/>
        </authorList>
    </citation>
    <scope>NUCLEOTIDE SEQUENCE [LARGE SCALE GENOMIC DNA]</scope>
    <source>
        <strain evidence="21 22">KCTC 42603</strain>
    </source>
</reference>
<evidence type="ECO:0000256" key="13">
    <source>
        <dbReference type="ARBA" id="ARBA00023315"/>
    </source>
</evidence>
<dbReference type="UniPathway" id="UPA00113">
    <property type="reaction ID" value="UER00532"/>
</dbReference>
<dbReference type="Pfam" id="PF00132">
    <property type="entry name" value="Hexapep"/>
    <property type="match status" value="1"/>
</dbReference>
<dbReference type="UniPathway" id="UPA00973"/>
<dbReference type="OrthoDB" id="9775031at2"/>
<dbReference type="PANTHER" id="PTHR43584:SF3">
    <property type="entry name" value="BIFUNCTIONAL PROTEIN GLMU"/>
    <property type="match status" value="1"/>
</dbReference>
<keyword evidence="12 18" id="KW-0511">Multifunctional enzyme</keyword>
<evidence type="ECO:0000256" key="2">
    <source>
        <dbReference type="ARBA" id="ARBA00007707"/>
    </source>
</evidence>
<comment type="caution">
    <text evidence="21">The sequence shown here is derived from an EMBL/GenBank/DDBJ whole genome shotgun (WGS) entry which is preliminary data.</text>
</comment>
<feature type="binding site" evidence="18">
    <location>
        <position position="402"/>
    </location>
    <ligand>
        <name>acetyl-CoA</name>
        <dbReference type="ChEBI" id="CHEBI:57288"/>
    </ligand>
</feature>
<dbReference type="InterPro" id="IPR029044">
    <property type="entry name" value="Nucleotide-diphossugar_trans"/>
</dbReference>
<keyword evidence="4 18" id="KW-0963">Cytoplasm</keyword>
<evidence type="ECO:0000256" key="8">
    <source>
        <dbReference type="ARBA" id="ARBA00022737"/>
    </source>
</evidence>
<comment type="caution">
    <text evidence="18">Lacks conserved residue(s) required for the propagation of feature annotation.</text>
</comment>
<dbReference type="GO" id="GO:0009252">
    <property type="term" value="P:peptidoglycan biosynthetic process"/>
    <property type="evidence" value="ECO:0007669"/>
    <property type="project" value="UniProtKB-UniRule"/>
</dbReference>
<feature type="binding site" evidence="18">
    <location>
        <position position="137"/>
    </location>
    <ligand>
        <name>UDP-N-acetyl-alpha-D-glucosamine</name>
        <dbReference type="ChEBI" id="CHEBI:57705"/>
    </ligand>
</feature>
<feature type="binding site" evidence="18">
    <location>
        <position position="437"/>
    </location>
    <ligand>
        <name>acetyl-CoA</name>
        <dbReference type="ChEBI" id="CHEBI:57288"/>
    </ligand>
</feature>
<evidence type="ECO:0000256" key="18">
    <source>
        <dbReference type="HAMAP-Rule" id="MF_01631"/>
    </source>
</evidence>
<feature type="binding site" evidence="18">
    <location>
        <position position="420"/>
    </location>
    <ligand>
        <name>acetyl-CoA</name>
        <dbReference type="ChEBI" id="CHEBI:57288"/>
    </ligand>
</feature>
<proteinExistence type="inferred from homology"/>
<evidence type="ECO:0000259" key="19">
    <source>
        <dbReference type="Pfam" id="PF12804"/>
    </source>
</evidence>
<comment type="subcellular location">
    <subcellularLocation>
        <location evidence="1 18">Cytoplasm</location>
    </subcellularLocation>
</comment>
<dbReference type="InterPro" id="IPR050065">
    <property type="entry name" value="GlmU-like"/>
</dbReference>
<organism evidence="21 22">
    <name type="scientific">Alteromonas confluentis</name>
    <dbReference type="NCBI Taxonomy" id="1656094"/>
    <lineage>
        <taxon>Bacteria</taxon>
        <taxon>Pseudomonadati</taxon>
        <taxon>Pseudomonadota</taxon>
        <taxon>Gammaproteobacteria</taxon>
        <taxon>Alteromonadales</taxon>
        <taxon>Alteromonadaceae</taxon>
        <taxon>Alteromonas/Salinimonas group</taxon>
        <taxon>Alteromonas</taxon>
    </lineage>
</organism>
<dbReference type="EC" id="2.7.7.23" evidence="18"/>
<evidence type="ECO:0000256" key="10">
    <source>
        <dbReference type="ARBA" id="ARBA00022960"/>
    </source>
</evidence>
<evidence type="ECO:0000256" key="17">
    <source>
        <dbReference type="ARBA" id="ARBA00049628"/>
    </source>
</evidence>
<evidence type="ECO:0000256" key="16">
    <source>
        <dbReference type="ARBA" id="ARBA00048493"/>
    </source>
</evidence>
<gene>
    <name evidence="18" type="primary">glmU</name>
    <name evidence="21" type="ORF">BFC18_03035</name>
</gene>
<accession>A0A1E7ZGA4</accession>
<evidence type="ECO:0000256" key="12">
    <source>
        <dbReference type="ARBA" id="ARBA00023268"/>
    </source>
</evidence>
<evidence type="ECO:0000256" key="1">
    <source>
        <dbReference type="ARBA" id="ARBA00004496"/>
    </source>
</evidence>
<name>A0A1E7ZGA4_9ALTE</name>
<dbReference type="GO" id="GO:0000287">
    <property type="term" value="F:magnesium ion binding"/>
    <property type="evidence" value="ECO:0007669"/>
    <property type="project" value="UniProtKB-UniRule"/>
</dbReference>
<dbReference type="PANTHER" id="PTHR43584">
    <property type="entry name" value="NUCLEOTIDYL TRANSFERASE"/>
    <property type="match status" value="1"/>
</dbReference>
<dbReference type="InterPro" id="IPR001451">
    <property type="entry name" value="Hexapep"/>
</dbReference>
<dbReference type="EC" id="2.3.1.157" evidence="18"/>
<feature type="domain" description="Mannose-1-phosphate guanyltransferase C-terminal" evidence="20">
    <location>
        <begin position="260"/>
        <end position="349"/>
    </location>
</feature>
<feature type="binding site" evidence="18">
    <location>
        <position position="363"/>
    </location>
    <ligand>
        <name>UDP-N-acetyl-alpha-D-glucosamine</name>
        <dbReference type="ChEBI" id="CHEBI:57705"/>
    </ligand>
</feature>
<keyword evidence="5 18" id="KW-0808">Transferase</keyword>
<comment type="pathway">
    <text evidence="18">Nucleotide-sugar biosynthesis; UDP-N-acetyl-alpha-D-glucosamine biosynthesis; N-acetyl-alpha-D-glucosamine 1-phosphate from alpha-D-glucosamine 6-phosphate (route II): step 2/2.</text>
</comment>
<evidence type="ECO:0000256" key="5">
    <source>
        <dbReference type="ARBA" id="ARBA00022679"/>
    </source>
</evidence>
<dbReference type="InterPro" id="IPR018357">
    <property type="entry name" value="Hexapep_transf_CS"/>
</dbReference>
<dbReference type="InterPro" id="IPR038009">
    <property type="entry name" value="GlmU_C_LbH"/>
</dbReference>
<feature type="binding site" evidence="18">
    <location>
        <begin position="78"/>
        <end position="79"/>
    </location>
    <ligand>
        <name>UDP-N-acetyl-alpha-D-glucosamine</name>
        <dbReference type="ChEBI" id="CHEBI:57705"/>
    </ligand>
</feature>
<evidence type="ECO:0000259" key="20">
    <source>
        <dbReference type="Pfam" id="PF25087"/>
    </source>
</evidence>